<dbReference type="Proteomes" id="UP000199527">
    <property type="component" value="Unassembled WGS sequence"/>
</dbReference>
<dbReference type="InterPro" id="IPR029068">
    <property type="entry name" value="Glyas_Bleomycin-R_OHBP_Dase"/>
</dbReference>
<dbReference type="EMBL" id="FNEM01000005">
    <property type="protein sequence ID" value="SDJ10842.1"/>
    <property type="molecule type" value="Genomic_DNA"/>
</dbReference>
<dbReference type="GO" id="GO:0046491">
    <property type="term" value="P:L-methylmalonyl-CoA metabolic process"/>
    <property type="evidence" value="ECO:0007669"/>
    <property type="project" value="TreeGrafter"/>
</dbReference>
<dbReference type="RefSeq" id="WP_090364495.1">
    <property type="nucleotide sequence ID" value="NZ_FNEM01000005.1"/>
</dbReference>
<dbReference type="PROSITE" id="PS51819">
    <property type="entry name" value="VOC"/>
    <property type="match status" value="1"/>
</dbReference>
<gene>
    <name evidence="3" type="ORF">SAMN04488540_10528</name>
</gene>
<dbReference type="Gene3D" id="3.10.180.10">
    <property type="entry name" value="2,3-Dihydroxybiphenyl 1,2-Dioxygenase, domain 1"/>
    <property type="match status" value="1"/>
</dbReference>
<organism evidence="3 4">
    <name type="scientific">Ferrimonas sediminum</name>
    <dbReference type="NCBI Taxonomy" id="718193"/>
    <lineage>
        <taxon>Bacteria</taxon>
        <taxon>Pseudomonadati</taxon>
        <taxon>Pseudomonadota</taxon>
        <taxon>Gammaproteobacteria</taxon>
        <taxon>Alteromonadales</taxon>
        <taxon>Ferrimonadaceae</taxon>
        <taxon>Ferrimonas</taxon>
    </lineage>
</organism>
<dbReference type="InterPro" id="IPR037523">
    <property type="entry name" value="VOC_core"/>
</dbReference>
<dbReference type="Pfam" id="PF00903">
    <property type="entry name" value="Glyoxalase"/>
    <property type="match status" value="1"/>
</dbReference>
<dbReference type="InterPro" id="IPR051785">
    <property type="entry name" value="MMCE/EMCE_epimerase"/>
</dbReference>
<dbReference type="GO" id="GO:0004493">
    <property type="term" value="F:methylmalonyl-CoA epimerase activity"/>
    <property type="evidence" value="ECO:0007669"/>
    <property type="project" value="TreeGrafter"/>
</dbReference>
<evidence type="ECO:0000313" key="4">
    <source>
        <dbReference type="Proteomes" id="UP000199527"/>
    </source>
</evidence>
<dbReference type="OrthoDB" id="9795618at2"/>
<sequence>MFKRIDHIEIVPKDPEATINFYVEILGFKLKSRTTVNLEPMTEVIFLELGDTRIEVIAVKAPQPTVDAPWRVGYRAIALEVEDMAQAVAHLKSHNVAFAVDPLDVGGSLRGEIHDPDGLIIELRQWM</sequence>
<dbReference type="AlphaFoldDB" id="A0A1G8R1J0"/>
<dbReference type="PANTHER" id="PTHR43048:SF3">
    <property type="entry name" value="METHYLMALONYL-COA EPIMERASE, MITOCHONDRIAL"/>
    <property type="match status" value="1"/>
</dbReference>
<protein>
    <submittedName>
        <fullName evidence="3">Glyoxylase I family protein</fullName>
    </submittedName>
</protein>
<proteinExistence type="predicted"/>
<keyword evidence="1" id="KW-0479">Metal-binding</keyword>
<reference evidence="4" key="1">
    <citation type="submission" date="2016-10" db="EMBL/GenBank/DDBJ databases">
        <authorList>
            <person name="Varghese N."/>
            <person name="Submissions S."/>
        </authorList>
    </citation>
    <scope>NUCLEOTIDE SEQUENCE [LARGE SCALE GENOMIC DNA]</scope>
    <source>
        <strain evidence="4">DSM 23317</strain>
    </source>
</reference>
<evidence type="ECO:0000259" key="2">
    <source>
        <dbReference type="PROSITE" id="PS51819"/>
    </source>
</evidence>
<feature type="domain" description="VOC" evidence="2">
    <location>
        <begin position="4"/>
        <end position="126"/>
    </location>
</feature>
<evidence type="ECO:0000313" key="3">
    <source>
        <dbReference type="EMBL" id="SDJ10842.1"/>
    </source>
</evidence>
<keyword evidence="4" id="KW-1185">Reference proteome</keyword>
<dbReference type="GO" id="GO:0046872">
    <property type="term" value="F:metal ion binding"/>
    <property type="evidence" value="ECO:0007669"/>
    <property type="project" value="UniProtKB-KW"/>
</dbReference>
<name>A0A1G8R1J0_9GAMM</name>
<accession>A0A1G8R1J0</accession>
<dbReference type="InterPro" id="IPR004360">
    <property type="entry name" value="Glyas_Fos-R_dOase_dom"/>
</dbReference>
<dbReference type="SUPFAM" id="SSF54593">
    <property type="entry name" value="Glyoxalase/Bleomycin resistance protein/Dihydroxybiphenyl dioxygenase"/>
    <property type="match status" value="1"/>
</dbReference>
<dbReference type="PANTHER" id="PTHR43048">
    <property type="entry name" value="METHYLMALONYL-COA EPIMERASE"/>
    <property type="match status" value="1"/>
</dbReference>
<evidence type="ECO:0000256" key="1">
    <source>
        <dbReference type="ARBA" id="ARBA00022723"/>
    </source>
</evidence>